<gene>
    <name evidence="1" type="ORF">M404DRAFT_142713</name>
</gene>
<proteinExistence type="predicted"/>
<reference evidence="2" key="2">
    <citation type="submission" date="2015-01" db="EMBL/GenBank/DDBJ databases">
        <title>Evolutionary Origins and Diversification of the Mycorrhizal Mutualists.</title>
        <authorList>
            <consortium name="DOE Joint Genome Institute"/>
            <consortium name="Mycorrhizal Genomics Consortium"/>
            <person name="Kohler A."/>
            <person name="Kuo A."/>
            <person name="Nagy L.G."/>
            <person name="Floudas D."/>
            <person name="Copeland A."/>
            <person name="Barry K.W."/>
            <person name="Cichocki N."/>
            <person name="Veneault-Fourrey C."/>
            <person name="LaButti K."/>
            <person name="Lindquist E.A."/>
            <person name="Lipzen A."/>
            <person name="Lundell T."/>
            <person name="Morin E."/>
            <person name="Murat C."/>
            <person name="Riley R."/>
            <person name="Ohm R."/>
            <person name="Sun H."/>
            <person name="Tunlid A."/>
            <person name="Henrissat B."/>
            <person name="Grigoriev I.V."/>
            <person name="Hibbett D.S."/>
            <person name="Martin F."/>
        </authorList>
    </citation>
    <scope>NUCLEOTIDE SEQUENCE [LARGE SCALE GENOMIC DNA]</scope>
    <source>
        <strain evidence="2">Marx 270</strain>
    </source>
</reference>
<dbReference type="AlphaFoldDB" id="A0A0C3PAC7"/>
<dbReference type="HOGENOM" id="CLU_035160_2_0_1"/>
<dbReference type="InParanoid" id="A0A0C3PAC7"/>
<sequence length="258" mass="29446">KELHDALKSFLHSQNAKLEAIATANNVTFDHIKGLINMKTNYHHSCCAMLQNALVHTKSLEVNTELVKVDLEVHLLSQSEEELLIEKLQEYHKLKVHGTHMNNTAMAHDVNYTVDRITKELENLHDQTGIYATLFVMHSHVNDTIQSTWTATNNSANFWQDVIQQPVTDIAHKYEQWACTQGQNIVEHNNLVSVRKQVTKTIFDGFSGCLRARNIIMNYLNYKHSIILAYGVKLVGWPTNIKFVNLSSMGIISEVIRL</sequence>
<evidence type="ECO:0000313" key="1">
    <source>
        <dbReference type="EMBL" id="KIO04544.1"/>
    </source>
</evidence>
<dbReference type="OrthoDB" id="3223825at2759"/>
<name>A0A0C3PAC7_PISTI</name>
<organism evidence="1 2">
    <name type="scientific">Pisolithus tinctorius Marx 270</name>
    <dbReference type="NCBI Taxonomy" id="870435"/>
    <lineage>
        <taxon>Eukaryota</taxon>
        <taxon>Fungi</taxon>
        <taxon>Dikarya</taxon>
        <taxon>Basidiomycota</taxon>
        <taxon>Agaricomycotina</taxon>
        <taxon>Agaricomycetes</taxon>
        <taxon>Agaricomycetidae</taxon>
        <taxon>Boletales</taxon>
        <taxon>Sclerodermatineae</taxon>
        <taxon>Pisolithaceae</taxon>
        <taxon>Pisolithus</taxon>
    </lineage>
</organism>
<evidence type="ECO:0000313" key="2">
    <source>
        <dbReference type="Proteomes" id="UP000054217"/>
    </source>
</evidence>
<protein>
    <submittedName>
        <fullName evidence="1">Uncharacterized protein</fullName>
    </submittedName>
</protein>
<feature type="non-terminal residue" evidence="1">
    <location>
        <position position="1"/>
    </location>
</feature>
<dbReference type="EMBL" id="KN831970">
    <property type="protein sequence ID" value="KIO04544.1"/>
    <property type="molecule type" value="Genomic_DNA"/>
</dbReference>
<accession>A0A0C3PAC7</accession>
<reference evidence="1 2" key="1">
    <citation type="submission" date="2014-04" db="EMBL/GenBank/DDBJ databases">
        <authorList>
            <consortium name="DOE Joint Genome Institute"/>
            <person name="Kuo A."/>
            <person name="Kohler A."/>
            <person name="Costa M.D."/>
            <person name="Nagy L.G."/>
            <person name="Floudas D."/>
            <person name="Copeland A."/>
            <person name="Barry K.W."/>
            <person name="Cichocki N."/>
            <person name="Veneault-Fourrey C."/>
            <person name="LaButti K."/>
            <person name="Lindquist E.A."/>
            <person name="Lipzen A."/>
            <person name="Lundell T."/>
            <person name="Morin E."/>
            <person name="Murat C."/>
            <person name="Sun H."/>
            <person name="Tunlid A."/>
            <person name="Henrissat B."/>
            <person name="Grigoriev I.V."/>
            <person name="Hibbett D.S."/>
            <person name="Martin F."/>
            <person name="Nordberg H.P."/>
            <person name="Cantor M.N."/>
            <person name="Hua S.X."/>
        </authorList>
    </citation>
    <scope>NUCLEOTIDE SEQUENCE [LARGE SCALE GENOMIC DNA]</scope>
    <source>
        <strain evidence="1 2">Marx 270</strain>
    </source>
</reference>
<keyword evidence="2" id="KW-1185">Reference proteome</keyword>
<dbReference type="Proteomes" id="UP000054217">
    <property type="component" value="Unassembled WGS sequence"/>
</dbReference>